<dbReference type="EMBL" id="BAFE01000073">
    <property type="protein sequence ID" value="GAB49049.1"/>
    <property type="molecule type" value="Genomic_DNA"/>
</dbReference>
<dbReference type="PANTHER" id="PTHR33507">
    <property type="entry name" value="INNER MEMBRANE PROTEIN YBBJ"/>
    <property type="match status" value="1"/>
</dbReference>
<comment type="subcellular location">
    <subcellularLocation>
        <location evidence="1">Membrane</location>
        <topology evidence="1">Multi-pass membrane protein</topology>
    </subcellularLocation>
</comment>
<feature type="region of interest" description="Disordered" evidence="5">
    <location>
        <begin position="153"/>
        <end position="174"/>
    </location>
</feature>
<evidence type="ECO:0000313" key="8">
    <source>
        <dbReference type="EMBL" id="GAB49049.1"/>
    </source>
</evidence>
<gene>
    <name evidence="8" type="ORF">MOPEL_096_00560</name>
</gene>
<evidence type="ECO:0000259" key="7">
    <source>
        <dbReference type="Pfam" id="PF01957"/>
    </source>
</evidence>
<sequence length="174" mass="18301">MEWMDWLQQNPWAAWLAVALVLTAVEAATADLIFLMLAGGAVVGMVVGLLPSTVAMQVIAACVAALALLVGVRPTLKRRMLDSIPDARLGTESYAGRTAQVTEPVDVHDGRVRFDGEIWSARSEDSTIPLPAGTTVTIVRVEGATLVVAPTTTVQDVVPRPDDPTPPPGPGPSL</sequence>
<dbReference type="RefSeq" id="WP_009482947.1">
    <property type="nucleotide sequence ID" value="NZ_BAFE01000073.1"/>
</dbReference>
<dbReference type="SUPFAM" id="SSF141322">
    <property type="entry name" value="NfeD domain-like"/>
    <property type="match status" value="1"/>
</dbReference>
<feature type="domain" description="NfeD-like C-terminal" evidence="7">
    <location>
        <begin position="92"/>
        <end position="150"/>
    </location>
</feature>
<keyword evidence="3 6" id="KW-1133">Transmembrane helix</keyword>
<dbReference type="OrthoDB" id="3174252at2"/>
<evidence type="ECO:0000256" key="3">
    <source>
        <dbReference type="ARBA" id="ARBA00022989"/>
    </source>
</evidence>
<comment type="caution">
    <text evidence="8">The sequence shown here is derived from an EMBL/GenBank/DDBJ whole genome shotgun (WGS) entry which is preliminary data.</text>
</comment>
<keyword evidence="4 6" id="KW-0472">Membrane</keyword>
<dbReference type="InterPro" id="IPR002810">
    <property type="entry name" value="NfeD-like_C"/>
</dbReference>
<evidence type="ECO:0000256" key="6">
    <source>
        <dbReference type="SAM" id="Phobius"/>
    </source>
</evidence>
<organism evidence="8 9">
    <name type="scientific">Mobilicoccus pelagius NBRC 104925</name>
    <dbReference type="NCBI Taxonomy" id="1089455"/>
    <lineage>
        <taxon>Bacteria</taxon>
        <taxon>Bacillati</taxon>
        <taxon>Actinomycetota</taxon>
        <taxon>Actinomycetes</taxon>
        <taxon>Micrococcales</taxon>
        <taxon>Dermatophilaceae</taxon>
        <taxon>Mobilicoccus</taxon>
    </lineage>
</organism>
<protein>
    <recommendedName>
        <fullName evidence="7">NfeD-like C-terminal domain-containing protein</fullName>
    </recommendedName>
</protein>
<dbReference type="Pfam" id="PF01957">
    <property type="entry name" value="NfeD"/>
    <property type="match status" value="1"/>
</dbReference>
<accession>H5UTJ1</accession>
<reference evidence="8 9" key="1">
    <citation type="submission" date="2012-02" db="EMBL/GenBank/DDBJ databases">
        <title>Whole genome shotgun sequence of Mobilicoccus pelagius NBRC 104925.</title>
        <authorList>
            <person name="Yoshida Y."/>
            <person name="Hosoyama A."/>
            <person name="Tsuchikane K."/>
            <person name="Katsumata H."/>
            <person name="Yamazaki S."/>
            <person name="Fujita N."/>
        </authorList>
    </citation>
    <scope>NUCLEOTIDE SEQUENCE [LARGE SCALE GENOMIC DNA]</scope>
    <source>
        <strain evidence="8 9">NBRC 104925</strain>
    </source>
</reference>
<evidence type="ECO:0000256" key="1">
    <source>
        <dbReference type="ARBA" id="ARBA00004141"/>
    </source>
</evidence>
<keyword evidence="9" id="KW-1185">Reference proteome</keyword>
<evidence type="ECO:0000256" key="4">
    <source>
        <dbReference type="ARBA" id="ARBA00023136"/>
    </source>
</evidence>
<dbReference type="PANTHER" id="PTHR33507:SF3">
    <property type="entry name" value="INNER MEMBRANE PROTEIN YBBJ"/>
    <property type="match status" value="1"/>
</dbReference>
<dbReference type="AlphaFoldDB" id="H5UTJ1"/>
<dbReference type="GO" id="GO:0005886">
    <property type="term" value="C:plasma membrane"/>
    <property type="evidence" value="ECO:0007669"/>
    <property type="project" value="TreeGrafter"/>
</dbReference>
<name>H5UTJ1_9MICO</name>
<feature type="compositionally biased region" description="Pro residues" evidence="5">
    <location>
        <begin position="164"/>
        <end position="174"/>
    </location>
</feature>
<evidence type="ECO:0000256" key="5">
    <source>
        <dbReference type="SAM" id="MobiDB-lite"/>
    </source>
</evidence>
<dbReference type="Gene3D" id="2.40.50.140">
    <property type="entry name" value="Nucleic acid-binding proteins"/>
    <property type="match status" value="1"/>
</dbReference>
<dbReference type="InterPro" id="IPR012340">
    <property type="entry name" value="NA-bd_OB-fold"/>
</dbReference>
<evidence type="ECO:0000313" key="9">
    <source>
        <dbReference type="Proteomes" id="UP000004367"/>
    </source>
</evidence>
<keyword evidence="2 6" id="KW-0812">Transmembrane</keyword>
<evidence type="ECO:0000256" key="2">
    <source>
        <dbReference type="ARBA" id="ARBA00022692"/>
    </source>
</evidence>
<proteinExistence type="predicted"/>
<dbReference type="eggNOG" id="COG1585">
    <property type="taxonomic scope" value="Bacteria"/>
</dbReference>
<feature type="transmembrane region" description="Helical" evidence="6">
    <location>
        <begin position="37"/>
        <end position="70"/>
    </location>
</feature>
<dbReference type="STRING" id="1089455.MOPEL_096_00560"/>
<dbReference type="InterPro" id="IPR052165">
    <property type="entry name" value="Membrane_assoc_protease"/>
</dbReference>
<dbReference type="Proteomes" id="UP000004367">
    <property type="component" value="Unassembled WGS sequence"/>
</dbReference>